<dbReference type="Pfam" id="PF00106">
    <property type="entry name" value="adh_short"/>
    <property type="match status" value="1"/>
</dbReference>
<dbReference type="EMBL" id="CAEZZV010000167">
    <property type="protein sequence ID" value="CAB4786631.1"/>
    <property type="molecule type" value="Genomic_DNA"/>
</dbReference>
<protein>
    <submittedName>
        <fullName evidence="5">Unannotated protein</fullName>
    </submittedName>
</protein>
<dbReference type="FunFam" id="3.40.50.720:FF:000084">
    <property type="entry name" value="Short-chain dehydrogenase reductase"/>
    <property type="match status" value="1"/>
</dbReference>
<dbReference type="PANTHER" id="PTHR24322:SF736">
    <property type="entry name" value="RETINOL DEHYDROGENASE 10"/>
    <property type="match status" value="1"/>
</dbReference>
<dbReference type="CDD" id="cd05233">
    <property type="entry name" value="SDR_c"/>
    <property type="match status" value="1"/>
</dbReference>
<evidence type="ECO:0000313" key="3">
    <source>
        <dbReference type="EMBL" id="CAB4540913.1"/>
    </source>
</evidence>
<evidence type="ECO:0000256" key="2">
    <source>
        <dbReference type="ARBA" id="ARBA00023002"/>
    </source>
</evidence>
<gene>
    <name evidence="3" type="ORF">UFOPK1421_00636</name>
    <name evidence="4" type="ORF">UFOPK1820_00375</name>
    <name evidence="5" type="ORF">UFOPK2921_01169</name>
    <name evidence="6" type="ORF">UFOPK3889_00180</name>
    <name evidence="7" type="ORF">UFOPK4275_00647</name>
</gene>
<dbReference type="EMBL" id="CAEZUK010000041">
    <property type="protein sequence ID" value="CAB4595291.1"/>
    <property type="molecule type" value="Genomic_DNA"/>
</dbReference>
<dbReference type="GO" id="GO:0016616">
    <property type="term" value="F:oxidoreductase activity, acting on the CH-OH group of donors, NAD or NADP as acceptor"/>
    <property type="evidence" value="ECO:0007669"/>
    <property type="project" value="TreeGrafter"/>
</dbReference>
<dbReference type="EMBL" id="CAFBQJ010000096">
    <property type="protein sequence ID" value="CAB5048911.1"/>
    <property type="molecule type" value="Genomic_DNA"/>
</dbReference>
<dbReference type="PANTHER" id="PTHR24322">
    <property type="entry name" value="PKSB"/>
    <property type="match status" value="1"/>
</dbReference>
<dbReference type="AlphaFoldDB" id="A0A6J6WMZ9"/>
<proteinExistence type="inferred from homology"/>
<dbReference type="InterPro" id="IPR036291">
    <property type="entry name" value="NAD(P)-bd_dom_sf"/>
</dbReference>
<dbReference type="EMBL" id="CAFBNZ010000016">
    <property type="protein sequence ID" value="CAB4967294.1"/>
    <property type="molecule type" value="Genomic_DNA"/>
</dbReference>
<name>A0A6J6WMZ9_9ZZZZ</name>
<sequence>MKNLQGKVAVITGAASGIGRAMTDRFIAAGMKIVLADVDEVKLRNVEAELTENGADVFPVTVDVSMGESVEELARKTLEKYGAAHVLCNNAGVAGVGDQWTGPMSVWDWVININLYGVIHGIRSFLPIMLDQNEGHIVNTASMAGLVAMPGFGPYNATKHAVVAMSEGLFLELQAKGSGVSCSVLCPGFVKTNLATDIKWSDRLGAQPAEPTDPIASMMNEMLKAGVEGGIAASDVAQQVHDAVVANQFWILTHPDFRQAPVERMKRASMAENPTLG</sequence>
<keyword evidence="2" id="KW-0560">Oxidoreductase</keyword>
<dbReference type="EMBL" id="CAEZSL010000056">
    <property type="protein sequence ID" value="CAB4540913.1"/>
    <property type="molecule type" value="Genomic_DNA"/>
</dbReference>
<evidence type="ECO:0000313" key="6">
    <source>
        <dbReference type="EMBL" id="CAB4967294.1"/>
    </source>
</evidence>
<dbReference type="PRINTS" id="PR00081">
    <property type="entry name" value="GDHRDH"/>
</dbReference>
<dbReference type="SUPFAM" id="SSF51735">
    <property type="entry name" value="NAD(P)-binding Rossmann-fold domains"/>
    <property type="match status" value="1"/>
</dbReference>
<evidence type="ECO:0000313" key="7">
    <source>
        <dbReference type="EMBL" id="CAB5048911.1"/>
    </source>
</evidence>
<accession>A0A6J6WMZ9</accession>
<dbReference type="Gene3D" id="3.40.50.720">
    <property type="entry name" value="NAD(P)-binding Rossmann-like Domain"/>
    <property type="match status" value="1"/>
</dbReference>
<evidence type="ECO:0000313" key="5">
    <source>
        <dbReference type="EMBL" id="CAB4786631.1"/>
    </source>
</evidence>
<organism evidence="5">
    <name type="scientific">freshwater metagenome</name>
    <dbReference type="NCBI Taxonomy" id="449393"/>
    <lineage>
        <taxon>unclassified sequences</taxon>
        <taxon>metagenomes</taxon>
        <taxon>ecological metagenomes</taxon>
    </lineage>
</organism>
<reference evidence="5" key="1">
    <citation type="submission" date="2020-05" db="EMBL/GenBank/DDBJ databases">
        <authorList>
            <person name="Chiriac C."/>
            <person name="Salcher M."/>
            <person name="Ghai R."/>
            <person name="Kavagutti S V."/>
        </authorList>
    </citation>
    <scope>NUCLEOTIDE SEQUENCE</scope>
</reference>
<dbReference type="PRINTS" id="PR00080">
    <property type="entry name" value="SDRFAMILY"/>
</dbReference>
<evidence type="ECO:0000313" key="4">
    <source>
        <dbReference type="EMBL" id="CAB4595291.1"/>
    </source>
</evidence>
<dbReference type="InterPro" id="IPR002347">
    <property type="entry name" value="SDR_fam"/>
</dbReference>
<comment type="similarity">
    <text evidence="1">Belongs to the short-chain dehydrogenases/reductases (SDR) family.</text>
</comment>
<evidence type="ECO:0000256" key="1">
    <source>
        <dbReference type="ARBA" id="ARBA00006484"/>
    </source>
</evidence>